<reference evidence="1" key="1">
    <citation type="submission" date="2017-10" db="EMBL/GenBank/DDBJ databases">
        <title>Genome sequence of cellulolytic Lachnospiraceae bacterium XHS1971 isolated from hotspring sediment.</title>
        <authorList>
            <person name="Vasudevan G."/>
            <person name="Joshi A.J."/>
            <person name="Hivarkar S."/>
            <person name="Lanjekar V.B."/>
            <person name="Dhakephalkar P.K."/>
            <person name="Dagar S."/>
        </authorList>
    </citation>
    <scope>NUCLEOTIDE SEQUENCE</scope>
    <source>
        <strain evidence="1">XHS1971</strain>
    </source>
</reference>
<sequence>MEIRLAKKAGFCFGVKRAVDLAFESKQIEGTYTFGPIIHNDRVIAELKEQGVNPIDTLEGQDLKRLIIRSHGVAPTVYELAKKQDIDIVDATCPYVKKIHKLVQEHSQKGYAILIIGDCDHPEIQGISGWATAGCFIVKDKMACEMQNLPKKERTYLVVAQTTYKKEVVQEVVDYLKEQGYHFKFINTICNATKERQDEAAQMAQEVDAMLIIGSNFSSNTHKLYEVCQIYCKKSYCIAEASELDKSLLEGCERIGITAGASTPHSVIEEVIAKLKQLND</sequence>
<name>A0AC61DEN0_9FIRM</name>
<keyword evidence="2" id="KW-1185">Reference proteome</keyword>
<evidence type="ECO:0000313" key="1">
    <source>
        <dbReference type="EMBL" id="PHV71166.1"/>
    </source>
</evidence>
<comment type="caution">
    <text evidence="1">The sequence shown here is derived from an EMBL/GenBank/DDBJ whole genome shotgun (WGS) entry which is preliminary data.</text>
</comment>
<gene>
    <name evidence="1" type="primary">ispH</name>
    <name evidence="1" type="ORF">CS063_07500</name>
</gene>
<evidence type="ECO:0000313" key="2">
    <source>
        <dbReference type="Proteomes" id="UP000224460"/>
    </source>
</evidence>
<protein>
    <submittedName>
        <fullName evidence="1">4-hydroxy-3-methylbut-2-enyl diphosphate reductase</fullName>
    </submittedName>
</protein>
<proteinExistence type="predicted"/>
<organism evidence="1 2">
    <name type="scientific">Sporanaerobium hydrogeniformans</name>
    <dbReference type="NCBI Taxonomy" id="3072179"/>
    <lineage>
        <taxon>Bacteria</taxon>
        <taxon>Bacillati</taxon>
        <taxon>Bacillota</taxon>
        <taxon>Clostridia</taxon>
        <taxon>Lachnospirales</taxon>
        <taxon>Lachnospiraceae</taxon>
        <taxon>Sporanaerobium</taxon>
    </lineage>
</organism>
<accession>A0AC61DEN0</accession>
<dbReference type="Proteomes" id="UP000224460">
    <property type="component" value="Unassembled WGS sequence"/>
</dbReference>
<dbReference type="EMBL" id="PEDL01000005">
    <property type="protein sequence ID" value="PHV71166.1"/>
    <property type="molecule type" value="Genomic_DNA"/>
</dbReference>